<evidence type="ECO:0000256" key="4">
    <source>
        <dbReference type="ARBA" id="ARBA00022692"/>
    </source>
</evidence>
<proteinExistence type="inferred from homology"/>
<evidence type="ECO:0000256" key="1">
    <source>
        <dbReference type="ARBA" id="ARBA00004651"/>
    </source>
</evidence>
<keyword evidence="3" id="KW-1003">Cell membrane</keyword>
<feature type="transmembrane region" description="Helical" evidence="7">
    <location>
        <begin position="6"/>
        <end position="28"/>
    </location>
</feature>
<comment type="subcellular location">
    <subcellularLocation>
        <location evidence="1 7">Cell membrane</location>
        <topology evidence="1 7">Multi-pass membrane protein</topology>
    </subcellularLocation>
</comment>
<evidence type="ECO:0000313" key="8">
    <source>
        <dbReference type="EMBL" id="ASJ25634.1"/>
    </source>
</evidence>
<name>A0A248LMF2_9NEIS</name>
<comment type="similarity">
    <text evidence="2 7">Belongs to the UPF0056 (MarC) family.</text>
</comment>
<keyword evidence="4 7" id="KW-0812">Transmembrane</keyword>
<dbReference type="NCBIfam" id="TIGR00427">
    <property type="entry name" value="NAAT family transporter"/>
    <property type="match status" value="1"/>
</dbReference>
<dbReference type="Proteomes" id="UP000197424">
    <property type="component" value="Chromosome"/>
</dbReference>
<keyword evidence="5 7" id="KW-1133">Transmembrane helix</keyword>
<feature type="transmembrane region" description="Helical" evidence="7">
    <location>
        <begin position="178"/>
        <end position="197"/>
    </location>
</feature>
<evidence type="ECO:0000256" key="5">
    <source>
        <dbReference type="ARBA" id="ARBA00022989"/>
    </source>
</evidence>
<feature type="transmembrane region" description="Helical" evidence="7">
    <location>
        <begin position="137"/>
        <end position="157"/>
    </location>
</feature>
<reference evidence="9" key="1">
    <citation type="submission" date="2017-06" db="EMBL/GenBank/DDBJ databases">
        <title>Whole genome sequence of Laribacter hongkongensis LHGZ1.</title>
        <authorList>
            <person name="Chen D."/>
            <person name="Wu H."/>
            <person name="Chen J."/>
        </authorList>
    </citation>
    <scope>NUCLEOTIDE SEQUENCE [LARGE SCALE GENOMIC DNA]</scope>
    <source>
        <strain evidence="9">LHGZ1</strain>
    </source>
</reference>
<sequence length="201" mass="22040">MEPSFISATILLILITDPLGNIPLFIASMRQVEPERRRHIIVRECAIALVVLLIFLFFGQSFLRVLYLTDESIKIAGGVVLFLIAIKMIFPSPGGLFGAADNPSPEPFIVPIAIPLIAGPSAMATVMLMATNDPTRMIEWSLAVAISILVTLVVFLFSDRLQKWLGKQAITAMERLMGLVLTAVSIEMLLSGFAAYWQHLG</sequence>
<feature type="transmembrane region" description="Helical" evidence="7">
    <location>
        <begin position="75"/>
        <end position="96"/>
    </location>
</feature>
<dbReference type="RefSeq" id="WP_088861400.1">
    <property type="nucleotide sequence ID" value="NZ_CP022115.1"/>
</dbReference>
<accession>A0A248LMF2</accession>
<dbReference type="PANTHER" id="PTHR33508">
    <property type="entry name" value="UPF0056 MEMBRANE PROTEIN YHCE"/>
    <property type="match status" value="1"/>
</dbReference>
<dbReference type="EMBL" id="CP022115">
    <property type="protein sequence ID" value="ASJ25634.1"/>
    <property type="molecule type" value="Genomic_DNA"/>
</dbReference>
<evidence type="ECO:0000313" key="9">
    <source>
        <dbReference type="Proteomes" id="UP000197424"/>
    </source>
</evidence>
<evidence type="ECO:0000256" key="3">
    <source>
        <dbReference type="ARBA" id="ARBA00022475"/>
    </source>
</evidence>
<protein>
    <recommendedName>
        <fullName evidence="7">UPF0056 membrane protein</fullName>
    </recommendedName>
</protein>
<evidence type="ECO:0000256" key="6">
    <source>
        <dbReference type="ARBA" id="ARBA00023136"/>
    </source>
</evidence>
<dbReference type="Pfam" id="PF01914">
    <property type="entry name" value="MarC"/>
    <property type="match status" value="1"/>
</dbReference>
<feature type="transmembrane region" description="Helical" evidence="7">
    <location>
        <begin position="108"/>
        <end position="131"/>
    </location>
</feature>
<feature type="transmembrane region" description="Helical" evidence="7">
    <location>
        <begin position="40"/>
        <end position="63"/>
    </location>
</feature>
<keyword evidence="6 7" id="KW-0472">Membrane</keyword>
<dbReference type="AlphaFoldDB" id="A0A248LMF2"/>
<dbReference type="OrthoDB" id="21094at2"/>
<evidence type="ECO:0000256" key="2">
    <source>
        <dbReference type="ARBA" id="ARBA00009784"/>
    </source>
</evidence>
<dbReference type="InterPro" id="IPR002771">
    <property type="entry name" value="Multi_antbiot-R_MarC"/>
</dbReference>
<dbReference type="PANTHER" id="PTHR33508:SF10">
    <property type="entry name" value="UPF0056 INNER MEMBRANE PROTEIN YHGN"/>
    <property type="match status" value="1"/>
</dbReference>
<gene>
    <name evidence="8" type="ORF">LHGZ1_2803</name>
</gene>
<dbReference type="GO" id="GO:0005886">
    <property type="term" value="C:plasma membrane"/>
    <property type="evidence" value="ECO:0007669"/>
    <property type="project" value="UniProtKB-SubCell"/>
</dbReference>
<evidence type="ECO:0000256" key="7">
    <source>
        <dbReference type="RuleBase" id="RU362048"/>
    </source>
</evidence>
<organism evidence="8 9">
    <name type="scientific">Laribacter hongkongensis</name>
    <dbReference type="NCBI Taxonomy" id="168471"/>
    <lineage>
        <taxon>Bacteria</taxon>
        <taxon>Pseudomonadati</taxon>
        <taxon>Pseudomonadota</taxon>
        <taxon>Betaproteobacteria</taxon>
        <taxon>Neisseriales</taxon>
        <taxon>Aquaspirillaceae</taxon>
        <taxon>Laribacter</taxon>
    </lineage>
</organism>